<protein>
    <submittedName>
        <fullName evidence="1">Uncharacterized protein</fullName>
    </submittedName>
</protein>
<dbReference type="GeneID" id="36397144"/>
<evidence type="ECO:0000313" key="2">
    <source>
        <dbReference type="Proteomes" id="UP000054928"/>
    </source>
</evidence>
<dbReference type="AlphaFoldDB" id="A0A0P1ATV4"/>
<name>A0A0P1ATV4_PLAHL</name>
<organism evidence="1 2">
    <name type="scientific">Plasmopara halstedii</name>
    <name type="common">Downy mildew of sunflower</name>
    <dbReference type="NCBI Taxonomy" id="4781"/>
    <lineage>
        <taxon>Eukaryota</taxon>
        <taxon>Sar</taxon>
        <taxon>Stramenopiles</taxon>
        <taxon>Oomycota</taxon>
        <taxon>Peronosporomycetes</taxon>
        <taxon>Peronosporales</taxon>
        <taxon>Peronosporaceae</taxon>
        <taxon>Plasmopara</taxon>
    </lineage>
</organism>
<sequence>MFGIATALAVKYHENSIAPAQLRRIYFMLHLTDGNYLGSNNSGVLHKAPGISHC</sequence>
<evidence type="ECO:0000313" key="1">
    <source>
        <dbReference type="EMBL" id="CEG45817.1"/>
    </source>
</evidence>
<dbReference type="RefSeq" id="XP_024582186.1">
    <property type="nucleotide sequence ID" value="XM_024716604.1"/>
</dbReference>
<accession>A0A0P1ATV4</accession>
<reference evidence="2" key="1">
    <citation type="submission" date="2014-09" db="EMBL/GenBank/DDBJ databases">
        <authorList>
            <person name="Sharma Rahul"/>
            <person name="Thines Marco"/>
        </authorList>
    </citation>
    <scope>NUCLEOTIDE SEQUENCE [LARGE SCALE GENOMIC DNA]</scope>
</reference>
<dbReference type="EMBL" id="CCYD01001640">
    <property type="protein sequence ID" value="CEG45817.1"/>
    <property type="molecule type" value="Genomic_DNA"/>
</dbReference>
<dbReference type="Proteomes" id="UP000054928">
    <property type="component" value="Unassembled WGS sequence"/>
</dbReference>
<keyword evidence="2" id="KW-1185">Reference proteome</keyword>
<proteinExistence type="predicted"/>